<evidence type="ECO:0000256" key="3">
    <source>
        <dbReference type="ARBA" id="ARBA00022729"/>
    </source>
</evidence>
<evidence type="ECO:0000313" key="6">
    <source>
        <dbReference type="Proteomes" id="UP000499080"/>
    </source>
</evidence>
<comment type="caution">
    <text evidence="5">The sequence shown here is derived from an EMBL/GenBank/DDBJ whole genome shotgun (WGS) entry which is preliminary data.</text>
</comment>
<dbReference type="GO" id="GO:0030513">
    <property type="term" value="P:positive regulation of BMP signaling pathway"/>
    <property type="evidence" value="ECO:0007669"/>
    <property type="project" value="TreeGrafter"/>
</dbReference>
<evidence type="ECO:0000256" key="2">
    <source>
        <dbReference type="ARBA" id="ARBA00022525"/>
    </source>
</evidence>
<protein>
    <recommendedName>
        <fullName evidence="4">VWFC domain-containing protein</fullName>
    </recommendedName>
</protein>
<comment type="subcellular location">
    <subcellularLocation>
        <location evidence="1">Secreted</location>
    </subcellularLocation>
</comment>
<dbReference type="AlphaFoldDB" id="A0A4Y2SG45"/>
<dbReference type="EMBL" id="BGPR01021699">
    <property type="protein sequence ID" value="GBN87218.1"/>
    <property type="molecule type" value="Genomic_DNA"/>
</dbReference>
<feature type="domain" description="VWFC" evidence="4">
    <location>
        <begin position="85"/>
        <end position="149"/>
    </location>
</feature>
<dbReference type="GO" id="GO:0005576">
    <property type="term" value="C:extracellular region"/>
    <property type="evidence" value="ECO:0007669"/>
    <property type="project" value="UniProtKB-SubCell"/>
</dbReference>
<accession>A0A4Y2SG45</accession>
<reference evidence="5 6" key="1">
    <citation type="journal article" date="2019" name="Sci. Rep.">
        <title>Orb-weaving spider Araneus ventricosus genome elucidates the spidroin gene catalogue.</title>
        <authorList>
            <person name="Kono N."/>
            <person name="Nakamura H."/>
            <person name="Ohtoshi R."/>
            <person name="Moran D.A.P."/>
            <person name="Shinohara A."/>
            <person name="Yoshida Y."/>
            <person name="Fujiwara M."/>
            <person name="Mori M."/>
            <person name="Tomita M."/>
            <person name="Arakawa K."/>
        </authorList>
    </citation>
    <scope>NUCLEOTIDE SEQUENCE [LARGE SCALE GENOMIC DNA]</scope>
</reference>
<evidence type="ECO:0000313" key="5">
    <source>
        <dbReference type="EMBL" id="GBN87218.1"/>
    </source>
</evidence>
<gene>
    <name evidence="5" type="ORF">AVEN_120990_1</name>
</gene>
<dbReference type="Proteomes" id="UP000499080">
    <property type="component" value="Unassembled WGS sequence"/>
</dbReference>
<evidence type="ECO:0000256" key="1">
    <source>
        <dbReference type="ARBA" id="ARBA00004613"/>
    </source>
</evidence>
<dbReference type="SMART" id="SM00214">
    <property type="entry name" value="VWC"/>
    <property type="match status" value="1"/>
</dbReference>
<proteinExistence type="predicted"/>
<dbReference type="PANTHER" id="PTHR46698:SF6">
    <property type="entry name" value="KIELIN_CHORDIN-LIKE PROTEIN"/>
    <property type="match status" value="1"/>
</dbReference>
<dbReference type="OrthoDB" id="365605at2759"/>
<dbReference type="InterPro" id="IPR052424">
    <property type="entry name" value="Kielin_Chordin-BMP_Reg"/>
</dbReference>
<keyword evidence="6" id="KW-1185">Reference proteome</keyword>
<dbReference type="InterPro" id="IPR001007">
    <property type="entry name" value="VWF_dom"/>
</dbReference>
<dbReference type="PANTHER" id="PTHR46698">
    <property type="entry name" value="CROSSVEINLESS 2"/>
    <property type="match status" value="1"/>
</dbReference>
<keyword evidence="3" id="KW-0732">Signal</keyword>
<name>A0A4Y2SG45_ARAVE</name>
<sequence>MGQRGSDYGDVTAVRKICVDIRQEMNKQQKQRRITDFLSRTVAESCNLSYYQHYQHKGCTPVAGDDGCPIRYQCPTEPEEVRLKCLHNNEWYRIGEKIRQDCESCTCKGDEVEGSYIDCASVDCPDWQAKDKSCYMGYDPDACCPREMCHQSKEKACNYNGRDYKIGQIIQTEDPCNDCICTENGPHCKKVNCLTGIYAPQIREGCLPIYGEKGCCLSLMYCEEIEGAKPVSTGAENTDNLCEYRGVYYEKGSTATLTTESGVECKCVVPPDFTCLHK</sequence>
<dbReference type="SUPFAM" id="SSF57603">
    <property type="entry name" value="FnI-like domain"/>
    <property type="match status" value="1"/>
</dbReference>
<organism evidence="5 6">
    <name type="scientific">Araneus ventricosus</name>
    <name type="common">Orbweaver spider</name>
    <name type="synonym">Epeira ventricosa</name>
    <dbReference type="NCBI Taxonomy" id="182803"/>
    <lineage>
        <taxon>Eukaryota</taxon>
        <taxon>Metazoa</taxon>
        <taxon>Ecdysozoa</taxon>
        <taxon>Arthropoda</taxon>
        <taxon>Chelicerata</taxon>
        <taxon>Arachnida</taxon>
        <taxon>Araneae</taxon>
        <taxon>Araneomorphae</taxon>
        <taxon>Entelegynae</taxon>
        <taxon>Araneoidea</taxon>
        <taxon>Araneidae</taxon>
        <taxon>Araneus</taxon>
    </lineage>
</organism>
<evidence type="ECO:0000259" key="4">
    <source>
        <dbReference type="SMART" id="SM00214"/>
    </source>
</evidence>
<keyword evidence="2" id="KW-0964">Secreted</keyword>